<dbReference type="Pfam" id="PF00300">
    <property type="entry name" value="His_Phos_1"/>
    <property type="match status" value="1"/>
</dbReference>
<name>A0A558HX24_9GAMM</name>
<dbReference type="RefSeq" id="WP_144726302.1">
    <property type="nucleotide sequence ID" value="NZ_CAWOWR010000001.1"/>
</dbReference>
<dbReference type="Proteomes" id="UP000319941">
    <property type="component" value="Unassembled WGS sequence"/>
</dbReference>
<organism evidence="2 3">
    <name type="scientific">Cobetia crustatorum</name>
    <dbReference type="NCBI Taxonomy" id="553385"/>
    <lineage>
        <taxon>Bacteria</taxon>
        <taxon>Pseudomonadati</taxon>
        <taxon>Pseudomonadota</taxon>
        <taxon>Gammaproteobacteria</taxon>
        <taxon>Oceanospirillales</taxon>
        <taxon>Halomonadaceae</taxon>
        <taxon>Cobetia</taxon>
    </lineage>
</organism>
<gene>
    <name evidence="2" type="primary">sixA</name>
    <name evidence="2" type="ORF">FQP86_00870</name>
</gene>
<comment type="caution">
    <text evidence="2">The sequence shown here is derived from an EMBL/GenBank/DDBJ whole genome shotgun (WGS) entry which is preliminary data.</text>
</comment>
<evidence type="ECO:0000313" key="2">
    <source>
        <dbReference type="EMBL" id="TVU73665.1"/>
    </source>
</evidence>
<dbReference type="EMBL" id="VNFH01000001">
    <property type="protein sequence ID" value="TVU73665.1"/>
    <property type="molecule type" value="Genomic_DNA"/>
</dbReference>
<protein>
    <submittedName>
        <fullName evidence="2">Phosphohistidine phosphatase SixA</fullName>
    </submittedName>
</protein>
<accession>A0A558HX24</accession>
<evidence type="ECO:0000256" key="1">
    <source>
        <dbReference type="SAM" id="MobiDB-lite"/>
    </source>
</evidence>
<dbReference type="OrthoDB" id="280692at2"/>
<reference evidence="2 3" key="1">
    <citation type="submission" date="2019-07" db="EMBL/GenBank/DDBJ databases">
        <title>Diversity of Bacteria from Kongsfjorden, Arctic.</title>
        <authorList>
            <person name="Yu Y."/>
        </authorList>
    </citation>
    <scope>NUCLEOTIDE SEQUENCE [LARGE SCALE GENOMIC DNA]</scope>
    <source>
        <strain evidence="2 3">SM1923</strain>
    </source>
</reference>
<dbReference type="GO" id="GO:0101006">
    <property type="term" value="F:protein histidine phosphatase activity"/>
    <property type="evidence" value="ECO:0007669"/>
    <property type="project" value="InterPro"/>
</dbReference>
<keyword evidence="3" id="KW-1185">Reference proteome</keyword>
<dbReference type="NCBIfam" id="TIGR00249">
    <property type="entry name" value="sixA"/>
    <property type="match status" value="1"/>
</dbReference>
<evidence type="ECO:0000313" key="3">
    <source>
        <dbReference type="Proteomes" id="UP000319941"/>
    </source>
</evidence>
<dbReference type="SUPFAM" id="SSF53254">
    <property type="entry name" value="Phosphoglycerate mutase-like"/>
    <property type="match status" value="1"/>
</dbReference>
<proteinExistence type="predicted"/>
<dbReference type="Gene3D" id="3.40.50.1240">
    <property type="entry name" value="Phosphoglycerate mutase-like"/>
    <property type="match status" value="1"/>
</dbReference>
<feature type="region of interest" description="Disordered" evidence="1">
    <location>
        <begin position="1"/>
        <end position="20"/>
    </location>
</feature>
<dbReference type="SMART" id="SM00855">
    <property type="entry name" value="PGAM"/>
    <property type="match status" value="1"/>
</dbReference>
<dbReference type="STRING" id="553385.GCA_000591415_00113"/>
<dbReference type="CDD" id="cd07067">
    <property type="entry name" value="HP_PGM_like"/>
    <property type="match status" value="1"/>
</dbReference>
<dbReference type="InterPro" id="IPR013078">
    <property type="entry name" value="His_Pase_superF_clade-1"/>
</dbReference>
<dbReference type="GO" id="GO:0005737">
    <property type="term" value="C:cytoplasm"/>
    <property type="evidence" value="ECO:0007669"/>
    <property type="project" value="InterPro"/>
</dbReference>
<dbReference type="AlphaFoldDB" id="A0A558HX24"/>
<dbReference type="InterPro" id="IPR029033">
    <property type="entry name" value="His_PPase_superfam"/>
</dbReference>
<dbReference type="InterPro" id="IPR004449">
    <property type="entry name" value="SixA"/>
</dbReference>
<sequence length="169" mass="18516">MSVLIMRHGEARAGSPDASRELSEYGREEARRMGQWLARQLPAERRARLTLVVSPFTRAQQTAQEIASALQLAGEQLTTLEIVTPDDPLTPVLDWLQTHVPPRSEMREPRDWLIISHNPLVSSLASALVDGAGSTQLAFATASLAWLDADIWAAGLADLHQFVSPAELS</sequence>